<protein>
    <recommendedName>
        <fullName evidence="3">SnoaL-like domain-containing protein</fullName>
    </recommendedName>
</protein>
<sequence>MGNREIVTAAFDDWVAGRAHVSRIFSVDMTWEITGRSTSAGRYASRQAFTDEVLIPFARRFSADAPFRPVAVRSVHADESTGTVVVLWDGQGTTTAGTTYENTYAWVMRLKGGLVVDGTAFYDSIAFNELWFGVEPTT</sequence>
<dbReference type="PANTHER" id="PTHR41252:SF1">
    <property type="entry name" value="BLR2505 PROTEIN"/>
    <property type="match status" value="1"/>
</dbReference>
<keyword evidence="2" id="KW-1185">Reference proteome</keyword>
<dbReference type="SUPFAM" id="SSF54427">
    <property type="entry name" value="NTF2-like"/>
    <property type="match status" value="1"/>
</dbReference>
<evidence type="ECO:0000313" key="2">
    <source>
        <dbReference type="Proteomes" id="UP000293852"/>
    </source>
</evidence>
<reference evidence="1 2" key="1">
    <citation type="submission" date="2019-02" db="EMBL/GenBank/DDBJ databases">
        <title>Sequencing the genomes of 1000 actinobacteria strains.</title>
        <authorList>
            <person name="Klenk H.-P."/>
        </authorList>
    </citation>
    <scope>NUCLEOTIDE SEQUENCE [LARGE SCALE GENOMIC DNA]</scope>
    <source>
        <strain evidence="1 2">DSM 16932</strain>
    </source>
</reference>
<gene>
    <name evidence="1" type="ORF">EV386_0446</name>
</gene>
<evidence type="ECO:0008006" key="3">
    <source>
        <dbReference type="Google" id="ProtNLM"/>
    </source>
</evidence>
<dbReference type="Gene3D" id="3.10.450.50">
    <property type="match status" value="1"/>
</dbReference>
<dbReference type="AlphaFoldDB" id="A0A4Q7LYB3"/>
<accession>A0A4Q7LYB3</accession>
<dbReference type="PANTHER" id="PTHR41252">
    <property type="entry name" value="BLR2505 PROTEIN"/>
    <property type="match status" value="1"/>
</dbReference>
<comment type="caution">
    <text evidence="1">The sequence shown here is derived from an EMBL/GenBank/DDBJ whole genome shotgun (WGS) entry which is preliminary data.</text>
</comment>
<dbReference type="InterPro" id="IPR032710">
    <property type="entry name" value="NTF2-like_dom_sf"/>
</dbReference>
<organism evidence="1 2">
    <name type="scientific">Xylanimonas ulmi</name>
    <dbReference type="NCBI Taxonomy" id="228973"/>
    <lineage>
        <taxon>Bacteria</taxon>
        <taxon>Bacillati</taxon>
        <taxon>Actinomycetota</taxon>
        <taxon>Actinomycetes</taxon>
        <taxon>Micrococcales</taxon>
        <taxon>Promicromonosporaceae</taxon>
        <taxon>Xylanimonas</taxon>
    </lineage>
</organism>
<dbReference type="Proteomes" id="UP000293852">
    <property type="component" value="Unassembled WGS sequence"/>
</dbReference>
<dbReference type="EMBL" id="SGWX01000001">
    <property type="protein sequence ID" value="RZS60196.1"/>
    <property type="molecule type" value="Genomic_DNA"/>
</dbReference>
<evidence type="ECO:0000313" key="1">
    <source>
        <dbReference type="EMBL" id="RZS60196.1"/>
    </source>
</evidence>
<proteinExistence type="predicted"/>
<dbReference type="RefSeq" id="WP_130411913.1">
    <property type="nucleotide sequence ID" value="NZ_SGWX01000001.1"/>
</dbReference>
<dbReference type="OrthoDB" id="6657864at2"/>
<name>A0A4Q7LYB3_9MICO</name>